<dbReference type="AlphaFoldDB" id="A0A1I2JBY1"/>
<proteinExistence type="predicted"/>
<reference evidence="1 2" key="1">
    <citation type="submission" date="2016-10" db="EMBL/GenBank/DDBJ databases">
        <authorList>
            <person name="de Groot N.N."/>
        </authorList>
    </citation>
    <scope>NUCLEOTIDE SEQUENCE [LARGE SCALE GENOMIC DNA]</scope>
    <source>
        <strain evidence="1 2">DSM 23609</strain>
    </source>
</reference>
<name>A0A1I2JBY1_9GAMM</name>
<protein>
    <submittedName>
        <fullName evidence="1">Uncharacterized protein</fullName>
    </submittedName>
</protein>
<sequence length="73" mass="8112">MEFGRSHHGAADYADLVGVAVLVLDRQYEGPYSGIDRRRVGAFARLGFDADTDWFAQPGFADQYHELLAALTH</sequence>
<gene>
    <name evidence="1" type="ORF">SAMN04488120_10637</name>
</gene>
<organism evidence="1 2">
    <name type="scientific">Fontimonas thermophila</name>
    <dbReference type="NCBI Taxonomy" id="1076937"/>
    <lineage>
        <taxon>Bacteria</taxon>
        <taxon>Pseudomonadati</taxon>
        <taxon>Pseudomonadota</taxon>
        <taxon>Gammaproteobacteria</taxon>
        <taxon>Nevskiales</taxon>
        <taxon>Nevskiaceae</taxon>
        <taxon>Fontimonas</taxon>
    </lineage>
</organism>
<accession>A0A1I2JBY1</accession>
<keyword evidence="2" id="KW-1185">Reference proteome</keyword>
<dbReference type="EMBL" id="FOOC01000006">
    <property type="protein sequence ID" value="SFF50697.1"/>
    <property type="molecule type" value="Genomic_DNA"/>
</dbReference>
<evidence type="ECO:0000313" key="1">
    <source>
        <dbReference type="EMBL" id="SFF50697.1"/>
    </source>
</evidence>
<dbReference type="Proteomes" id="UP000199771">
    <property type="component" value="Unassembled WGS sequence"/>
</dbReference>
<evidence type="ECO:0000313" key="2">
    <source>
        <dbReference type="Proteomes" id="UP000199771"/>
    </source>
</evidence>
<dbReference type="STRING" id="1076937.SAMN04488120_10637"/>